<evidence type="ECO:0000259" key="12">
    <source>
        <dbReference type="Pfam" id="PF16916"/>
    </source>
</evidence>
<keyword evidence="5" id="KW-0864">Zinc transport</keyword>
<evidence type="ECO:0000313" key="14">
    <source>
        <dbReference type="Proteomes" id="UP000256970"/>
    </source>
</evidence>
<sequence length="594" mass="63309">MAESVDPTPLLEDSSRDSSIKPTISECKLQEKCFLSEGAARGSTDSYKKVQRKLVIACILCFIFMTVEVIGGYIAKSVAIMSDAAHMLSDVSAFLVSIFATWAATQPSTWHYSFGYHRAEILGALISVLTIWAVTGALVFEAFQRTINPVRVDGKLMFIISIAGVVFNILIMLTLGVHAHLGHSHGPDGGCSHGHSHGHDHDHEHDHEHKHEHGGHGHSHGSCNHSHSHGSKHGSSQGECNGGGDKAHTNGSSHGSSKQQQQQSSGCGSHKHEEGGEHQHGHHHDHEREHSHTHEAPSNGNQPCSHGHSHSHDSSNSDSDSDHEAAHNYSHCNHEHGSHSHGDQAAAAGAAGSSAAAGQECVVITVPGAAVGRGSGLACTISKTGSREIEVRCELPVPAAAAAAAAAAAQARPRSHSHAGQGHSQEHSHEHDSINLRGAVLHVIGDLLQSIGVAIAGGLIWLHQDDPRWYLADPICTFVFSIVVLLTTKSILRDIVHVLMERTPPNMDVPAVARVMLGMEGVWDIHDLHIWAISTSMKPVLTAHVHIGPDADANVVLQQLEAYVRGLGIDHSTIQICNIAAPPQLDQPAQQAEV</sequence>
<feature type="transmembrane region" description="Helical" evidence="10">
    <location>
        <begin position="121"/>
        <end position="144"/>
    </location>
</feature>
<feature type="transmembrane region" description="Helical" evidence="10">
    <location>
        <begin position="54"/>
        <end position="75"/>
    </location>
</feature>
<evidence type="ECO:0000256" key="5">
    <source>
        <dbReference type="ARBA" id="ARBA00022906"/>
    </source>
</evidence>
<keyword evidence="14" id="KW-1185">Reference proteome</keyword>
<feature type="region of interest" description="Disordered" evidence="9">
    <location>
        <begin position="406"/>
        <end position="431"/>
    </location>
</feature>
<keyword evidence="5" id="KW-0862">Zinc</keyword>
<feature type="compositionally biased region" description="Low complexity" evidence="9">
    <location>
        <begin position="251"/>
        <end position="268"/>
    </location>
</feature>
<dbReference type="PANTHER" id="PTHR11562">
    <property type="entry name" value="CATION EFFLUX PROTEIN/ ZINC TRANSPORTER"/>
    <property type="match status" value="1"/>
</dbReference>
<dbReference type="EMBL" id="FNXT01001221">
    <property type="protein sequence ID" value="SZX74949.1"/>
    <property type="molecule type" value="Genomic_DNA"/>
</dbReference>
<dbReference type="GO" id="GO:0005385">
    <property type="term" value="F:zinc ion transmembrane transporter activity"/>
    <property type="evidence" value="ECO:0007669"/>
    <property type="project" value="TreeGrafter"/>
</dbReference>
<dbReference type="Pfam" id="PF16916">
    <property type="entry name" value="ZT_dimer"/>
    <property type="match status" value="1"/>
</dbReference>
<keyword evidence="4 10" id="KW-0812">Transmembrane</keyword>
<feature type="domain" description="Cation efflux protein transmembrane" evidence="11">
    <location>
        <begin position="54"/>
        <end position="176"/>
    </location>
</feature>
<feature type="domain" description="Cation efflux protein transmembrane" evidence="11">
    <location>
        <begin position="426"/>
        <end position="500"/>
    </location>
</feature>
<dbReference type="InterPro" id="IPR002524">
    <property type="entry name" value="Cation_efflux"/>
</dbReference>
<dbReference type="InterPro" id="IPR027470">
    <property type="entry name" value="Cation_efflux_CTD"/>
</dbReference>
<dbReference type="PANTHER" id="PTHR11562:SF17">
    <property type="entry name" value="RE54080P-RELATED"/>
    <property type="match status" value="1"/>
</dbReference>
<evidence type="ECO:0000259" key="11">
    <source>
        <dbReference type="Pfam" id="PF01545"/>
    </source>
</evidence>
<proteinExistence type="inferred from homology"/>
<dbReference type="SUPFAM" id="SSF161111">
    <property type="entry name" value="Cation efflux protein transmembrane domain-like"/>
    <property type="match status" value="1"/>
</dbReference>
<evidence type="ECO:0000313" key="13">
    <source>
        <dbReference type="EMBL" id="SZX74949.1"/>
    </source>
</evidence>
<dbReference type="AlphaFoldDB" id="A0A383WCY6"/>
<evidence type="ECO:0000256" key="4">
    <source>
        <dbReference type="ARBA" id="ARBA00022692"/>
    </source>
</evidence>
<evidence type="ECO:0000256" key="3">
    <source>
        <dbReference type="ARBA" id="ARBA00022448"/>
    </source>
</evidence>
<comment type="subcellular location">
    <subcellularLocation>
        <location evidence="1">Membrane</location>
        <topology evidence="1">Multi-pass membrane protein</topology>
    </subcellularLocation>
</comment>
<dbReference type="InterPro" id="IPR058533">
    <property type="entry name" value="Cation_efflux_TM"/>
</dbReference>
<feature type="domain" description="Cation efflux protein cytoplasmic" evidence="12">
    <location>
        <begin position="504"/>
        <end position="577"/>
    </location>
</feature>
<evidence type="ECO:0000256" key="2">
    <source>
        <dbReference type="ARBA" id="ARBA00008873"/>
    </source>
</evidence>
<dbReference type="NCBIfam" id="TIGR01297">
    <property type="entry name" value="CDF"/>
    <property type="match status" value="2"/>
</dbReference>
<keyword evidence="3" id="KW-0813">Transport</keyword>
<reference evidence="13 14" key="1">
    <citation type="submission" date="2016-10" db="EMBL/GenBank/DDBJ databases">
        <authorList>
            <person name="Cai Z."/>
        </authorList>
    </citation>
    <scope>NUCLEOTIDE SEQUENCE [LARGE SCALE GENOMIC DNA]</scope>
</reference>
<dbReference type="InterPro" id="IPR027469">
    <property type="entry name" value="Cation_efflux_TMD_sf"/>
</dbReference>
<evidence type="ECO:0000256" key="10">
    <source>
        <dbReference type="SAM" id="Phobius"/>
    </source>
</evidence>
<keyword evidence="8 10" id="KW-0472">Membrane</keyword>
<organism evidence="13 14">
    <name type="scientific">Tetradesmus obliquus</name>
    <name type="common">Green alga</name>
    <name type="synonym">Acutodesmus obliquus</name>
    <dbReference type="NCBI Taxonomy" id="3088"/>
    <lineage>
        <taxon>Eukaryota</taxon>
        <taxon>Viridiplantae</taxon>
        <taxon>Chlorophyta</taxon>
        <taxon>core chlorophytes</taxon>
        <taxon>Chlorophyceae</taxon>
        <taxon>CS clade</taxon>
        <taxon>Sphaeropleales</taxon>
        <taxon>Scenedesmaceae</taxon>
        <taxon>Tetradesmus</taxon>
    </lineage>
</organism>
<dbReference type="Gene3D" id="1.20.1510.10">
    <property type="entry name" value="Cation efflux protein transmembrane domain"/>
    <property type="match status" value="2"/>
</dbReference>
<keyword evidence="7" id="KW-0406">Ion transport</keyword>
<evidence type="ECO:0000256" key="9">
    <source>
        <dbReference type="SAM" id="MobiDB-lite"/>
    </source>
</evidence>
<comment type="similarity">
    <text evidence="2">Belongs to the cation diffusion facilitator (CDF) transporter (TC 2.A.4) family. SLC30A subfamily.</text>
</comment>
<gene>
    <name evidence="13" type="ORF">BQ4739_LOCUS15266</name>
</gene>
<dbReference type="GO" id="GO:0005886">
    <property type="term" value="C:plasma membrane"/>
    <property type="evidence" value="ECO:0007669"/>
    <property type="project" value="TreeGrafter"/>
</dbReference>
<protein>
    <recommendedName>
        <fullName evidence="15">Cation efflux protein cytoplasmic domain-containing protein</fullName>
    </recommendedName>
</protein>
<feature type="compositionally biased region" description="Basic and acidic residues" evidence="9">
    <location>
        <begin position="197"/>
        <end position="215"/>
    </location>
</feature>
<feature type="compositionally biased region" description="Basic and acidic residues" evidence="9">
    <location>
        <begin position="310"/>
        <end position="342"/>
    </location>
</feature>
<dbReference type="Proteomes" id="UP000256970">
    <property type="component" value="Unassembled WGS sequence"/>
</dbReference>
<feature type="region of interest" description="Disordered" evidence="9">
    <location>
        <begin position="188"/>
        <end position="347"/>
    </location>
</feature>
<feature type="transmembrane region" description="Helical" evidence="10">
    <location>
        <begin position="87"/>
        <end position="105"/>
    </location>
</feature>
<accession>A0A383WCY6</accession>
<feature type="transmembrane region" description="Helical" evidence="10">
    <location>
        <begin position="156"/>
        <end position="177"/>
    </location>
</feature>
<evidence type="ECO:0008006" key="15">
    <source>
        <dbReference type="Google" id="ProtNLM"/>
    </source>
</evidence>
<evidence type="ECO:0000256" key="6">
    <source>
        <dbReference type="ARBA" id="ARBA00022989"/>
    </source>
</evidence>
<dbReference type="Pfam" id="PF01545">
    <property type="entry name" value="Cation_efflux"/>
    <property type="match status" value="2"/>
</dbReference>
<feature type="compositionally biased region" description="Basic and acidic residues" evidence="9">
    <location>
        <begin position="270"/>
        <end position="295"/>
    </location>
</feature>
<evidence type="ECO:0000256" key="7">
    <source>
        <dbReference type="ARBA" id="ARBA00023065"/>
    </source>
</evidence>
<name>A0A383WCY6_TETOB</name>
<dbReference type="STRING" id="3088.A0A383WCY6"/>
<dbReference type="InterPro" id="IPR050681">
    <property type="entry name" value="CDF/SLC30A"/>
</dbReference>
<evidence type="ECO:0000256" key="1">
    <source>
        <dbReference type="ARBA" id="ARBA00004141"/>
    </source>
</evidence>
<keyword evidence="6 10" id="KW-1133">Transmembrane helix</keyword>
<evidence type="ECO:0000256" key="8">
    <source>
        <dbReference type="ARBA" id="ARBA00023136"/>
    </source>
</evidence>